<gene>
    <name evidence="1" type="ORF">SMRZ_LOCUS20288</name>
</gene>
<dbReference type="GO" id="GO:0060271">
    <property type="term" value="P:cilium assembly"/>
    <property type="evidence" value="ECO:0007669"/>
    <property type="project" value="TreeGrafter"/>
</dbReference>
<reference evidence="1 2" key="1">
    <citation type="submission" date="2018-11" db="EMBL/GenBank/DDBJ databases">
        <authorList>
            <consortium name="Pathogen Informatics"/>
        </authorList>
    </citation>
    <scope>NUCLEOTIDE SEQUENCE [LARGE SCALE GENOMIC DNA]</scope>
    <source>
        <strain evidence="1 2">Zambia</strain>
    </source>
</reference>
<proteinExistence type="predicted"/>
<sequence length="494" mass="56276">MFTFFCRFQGLLNSTTKRQLLFTNASSQILTYYCVIIGPNANDFNCSIINTSNKITKRENNKTNLKKLNVKELKCSTSDNYIKLNDNNNTDKLYNDVKEMKMIIPQKGKLQICLEYKSRFLKLTEAVFLAVSQRQNALQGKTVSFILSGIVGGLDTLPTKIIKSPCYQMAEFKIPIINPYKLSGTFNIKIIESCNDLFNALCQTQGLNGKKKELTSGNLLSTETYSATESSLDQSSSDNSQLPPEIMKEYYQRNQYQSFHCRENIINLCGTTNDNWTDSHVIKQSDNKVKIKQKQQQQTTDEKQNIKELSIIYLPLGWGTRECCLLLSNEKIGEFVILLKGIAQLPQPSLLPYTEQKERGYRIKSAVAAASFGRSGDPNVIYFRCPINCEIKETLWLPVKNDLRRTALLNAIHIRLPPSELKRRQLANTLESDELLELANKKLILHNFDQNSSEKKLKLQVFSTTVFKIYFGIRSSFVGIVVISIVEIMGRARE</sequence>
<dbReference type="AlphaFoldDB" id="A0A3P8C498"/>
<dbReference type="Proteomes" id="UP000277204">
    <property type="component" value="Unassembled WGS sequence"/>
</dbReference>
<evidence type="ECO:0000313" key="1">
    <source>
        <dbReference type="EMBL" id="VDP35027.1"/>
    </source>
</evidence>
<dbReference type="PANTHER" id="PTHR45912:SF3">
    <property type="entry name" value="CILIA- AND FLAGELLA-ASSOCIATED PROTEIN 47"/>
    <property type="match status" value="1"/>
</dbReference>
<evidence type="ECO:0000313" key="2">
    <source>
        <dbReference type="Proteomes" id="UP000277204"/>
    </source>
</evidence>
<organism evidence="1 2">
    <name type="scientific">Schistosoma margrebowiei</name>
    <dbReference type="NCBI Taxonomy" id="48269"/>
    <lineage>
        <taxon>Eukaryota</taxon>
        <taxon>Metazoa</taxon>
        <taxon>Spiralia</taxon>
        <taxon>Lophotrochozoa</taxon>
        <taxon>Platyhelminthes</taxon>
        <taxon>Trematoda</taxon>
        <taxon>Digenea</taxon>
        <taxon>Strigeidida</taxon>
        <taxon>Schistosomatoidea</taxon>
        <taxon>Schistosomatidae</taxon>
        <taxon>Schistosoma</taxon>
    </lineage>
</organism>
<name>A0A3P8C498_9TREM</name>
<protein>
    <submittedName>
        <fullName evidence="1">Uncharacterized protein</fullName>
    </submittedName>
</protein>
<dbReference type="PANTHER" id="PTHR45912">
    <property type="entry name" value="CILIA- AND FLAGELLA-ASSOCIATED PROTEIN 47"/>
    <property type="match status" value="1"/>
</dbReference>
<keyword evidence="2" id="KW-1185">Reference proteome</keyword>
<dbReference type="GO" id="GO:0005929">
    <property type="term" value="C:cilium"/>
    <property type="evidence" value="ECO:0007669"/>
    <property type="project" value="TreeGrafter"/>
</dbReference>
<accession>A0A3P8C498</accession>
<dbReference type="EMBL" id="UZAI01018250">
    <property type="protein sequence ID" value="VDP35027.1"/>
    <property type="molecule type" value="Genomic_DNA"/>
</dbReference>